<protein>
    <submittedName>
        <fullName evidence="13">ABC transporter ATP-binding protein</fullName>
    </submittedName>
</protein>
<dbReference type="InterPro" id="IPR050352">
    <property type="entry name" value="ABCG_transporters"/>
</dbReference>
<dbReference type="FunFam" id="3.40.50.300:FF:000474">
    <property type="entry name" value="Putative ABC transporter ATP-binding subunit"/>
    <property type="match status" value="1"/>
</dbReference>
<evidence type="ECO:0000256" key="9">
    <source>
        <dbReference type="SAM" id="MobiDB-lite"/>
    </source>
</evidence>
<feature type="transmembrane region" description="Helical" evidence="10">
    <location>
        <begin position="698"/>
        <end position="722"/>
    </location>
</feature>
<evidence type="ECO:0000256" key="3">
    <source>
        <dbReference type="ARBA" id="ARBA00022553"/>
    </source>
</evidence>
<dbReference type="Proteomes" id="UP000186919">
    <property type="component" value="Unassembled WGS sequence"/>
</dbReference>
<dbReference type="PROSITE" id="PS00211">
    <property type="entry name" value="ABC_TRANSPORTER_1"/>
    <property type="match status" value="1"/>
</dbReference>
<keyword evidence="7 10" id="KW-1133">Transmembrane helix</keyword>
<dbReference type="PROSITE" id="PS50006">
    <property type="entry name" value="FHA_DOMAIN"/>
    <property type="match status" value="2"/>
</dbReference>
<dbReference type="GO" id="GO:0140359">
    <property type="term" value="F:ABC-type transporter activity"/>
    <property type="evidence" value="ECO:0007669"/>
    <property type="project" value="InterPro"/>
</dbReference>
<comment type="subcellular location">
    <subcellularLocation>
        <location evidence="1">Membrane</location>
        <topology evidence="1">Multi-pass membrane protein</topology>
    </subcellularLocation>
</comment>
<dbReference type="Gene3D" id="3.40.50.300">
    <property type="entry name" value="P-loop containing nucleotide triphosphate hydrolases"/>
    <property type="match status" value="1"/>
</dbReference>
<name>A0A179VG30_9MYCO</name>
<dbReference type="InterPro" id="IPR003593">
    <property type="entry name" value="AAA+_ATPase"/>
</dbReference>
<dbReference type="SUPFAM" id="SSF81995">
    <property type="entry name" value="beta-sandwich domain of Sec23/24"/>
    <property type="match status" value="1"/>
</dbReference>
<dbReference type="PANTHER" id="PTHR48041:SF139">
    <property type="entry name" value="PROTEIN SCARLET"/>
    <property type="match status" value="1"/>
</dbReference>
<reference evidence="13 14" key="1">
    <citation type="submission" date="2016-01" db="EMBL/GenBank/DDBJ databases">
        <title>Mycobacterium immunogenum strain CD11_6 genome sequencing and assembly.</title>
        <authorList>
            <person name="Kaur G."/>
            <person name="Nair G.R."/>
            <person name="Mayilraj S."/>
        </authorList>
    </citation>
    <scope>NUCLEOTIDE SEQUENCE [LARGE SCALE GENOMIC DNA]</scope>
    <source>
        <strain evidence="13 14">CD11-6</strain>
    </source>
</reference>
<evidence type="ECO:0000259" key="12">
    <source>
        <dbReference type="PROSITE" id="PS50893"/>
    </source>
</evidence>
<feature type="transmembrane region" description="Helical" evidence="10">
    <location>
        <begin position="742"/>
        <end position="762"/>
    </location>
</feature>
<dbReference type="Pfam" id="PF01061">
    <property type="entry name" value="ABC2_membrane"/>
    <property type="match status" value="1"/>
</dbReference>
<feature type="transmembrane region" description="Helical" evidence="10">
    <location>
        <begin position="838"/>
        <end position="858"/>
    </location>
</feature>
<dbReference type="InterPro" id="IPR003439">
    <property type="entry name" value="ABC_transporter-like_ATP-bd"/>
</dbReference>
<feature type="compositionally biased region" description="Polar residues" evidence="9">
    <location>
        <begin position="182"/>
        <end position="197"/>
    </location>
</feature>
<feature type="region of interest" description="Disordered" evidence="9">
    <location>
        <begin position="109"/>
        <end position="212"/>
    </location>
</feature>
<dbReference type="GO" id="GO:0016020">
    <property type="term" value="C:membrane"/>
    <property type="evidence" value="ECO:0007669"/>
    <property type="project" value="UniProtKB-SubCell"/>
</dbReference>
<keyword evidence="5" id="KW-0547">Nucleotide-binding</keyword>
<keyword evidence="3" id="KW-0597">Phosphoprotein</keyword>
<evidence type="ECO:0000259" key="11">
    <source>
        <dbReference type="PROSITE" id="PS50006"/>
    </source>
</evidence>
<dbReference type="SMART" id="SM00382">
    <property type="entry name" value="AAA"/>
    <property type="match status" value="1"/>
</dbReference>
<dbReference type="AlphaFoldDB" id="A0A179VG30"/>
<keyword evidence="4 10" id="KW-0812">Transmembrane</keyword>
<dbReference type="SUPFAM" id="SSF49879">
    <property type="entry name" value="SMAD/FHA domain"/>
    <property type="match status" value="2"/>
</dbReference>
<feature type="compositionally biased region" description="Polar residues" evidence="9">
    <location>
        <begin position="143"/>
        <end position="169"/>
    </location>
</feature>
<comment type="caution">
    <text evidence="13">The sequence shown here is derived from an EMBL/GenBank/DDBJ whole genome shotgun (WGS) entry which is preliminary data.</text>
</comment>
<gene>
    <name evidence="13" type="ORF">AWB85_05120</name>
</gene>
<accession>A0A179VG30</accession>
<feature type="domain" description="FHA" evidence="11">
    <location>
        <begin position="236"/>
        <end position="285"/>
    </location>
</feature>
<evidence type="ECO:0000256" key="8">
    <source>
        <dbReference type="ARBA" id="ARBA00023136"/>
    </source>
</evidence>
<dbReference type="EMBL" id="LQYE01000001">
    <property type="protein sequence ID" value="OAT70694.1"/>
    <property type="molecule type" value="Genomic_DNA"/>
</dbReference>
<dbReference type="SUPFAM" id="SSF52540">
    <property type="entry name" value="P-loop containing nucleoside triphosphate hydrolases"/>
    <property type="match status" value="1"/>
</dbReference>
<dbReference type="InterPro" id="IPR008984">
    <property type="entry name" value="SMAD_FHA_dom_sf"/>
</dbReference>
<organism evidence="13 14">
    <name type="scientific">Mycobacteroides immunogenum</name>
    <dbReference type="NCBI Taxonomy" id="83262"/>
    <lineage>
        <taxon>Bacteria</taxon>
        <taxon>Bacillati</taxon>
        <taxon>Actinomycetota</taxon>
        <taxon>Actinomycetes</taxon>
        <taxon>Mycobacteriales</taxon>
        <taxon>Mycobacteriaceae</taxon>
        <taxon>Mycobacteroides</taxon>
    </lineage>
</organism>
<proteinExistence type="predicted"/>
<evidence type="ECO:0000256" key="4">
    <source>
        <dbReference type="ARBA" id="ARBA00022692"/>
    </source>
</evidence>
<dbReference type="GO" id="GO:0005524">
    <property type="term" value="F:ATP binding"/>
    <property type="evidence" value="ECO:0007669"/>
    <property type="project" value="UniProtKB-KW"/>
</dbReference>
<sequence>MTGREAPTLTVAFDGDERKFAPGHDIHIGRDIHADVRITHPLVSRIHLIIRFVDGKWVAEDQRSLNGIFVNGRQVGWVEVRDDTVINLGDPGGPRLTFALGGLGGETQLGIAPPTMRGYVSGTQQQTPYTGTQQPGTTGQPYSSAQQHYPTGGYQSAPQTYGQPPSQQHPYGAPPSAAHTYGTPSTSGPTRPRQQYPSEPIPAPASYSSEPVEPFGTRAMRALGIGGAPKPTPGAITVGRAPDNTIVVNDVLASRHHALLLPTAGGLEIQDLHTINGTFVNGVQVEQSSLREGDTVTIGNVDLVVQDGTLVKPTMATRVGGLEVQGIDFVVEGGKKLLDAISFSAGPGSLTAVIGPSGAGKSTLARLIVGNTQPSAGKVSFEGHGVHAEYAVMRNRIGMVPQDDVVHPQLTVSQALHYAAELRLPPDTTKEDREQVVSRVLEELEMTKHAETRVDKLSGGQRKRASVAMELLTGPSLLILDEPTSGLDPALDRQVMSLMRQLADAGRVVVVVTHSLTYLSYCDQVLLLAPGGKTAYCGPPRGIGQEMGTTDWADIFANAAADPDGVHQAYLSRHPAANKPVTAASKPGDLGKPPKTSLLRQVSTVARRQGRLILADRGYFIFLALLPFVLAGLVLSVPGSAGFNVALPDNPNEPGLLLALTNLGASFLGLALTIRDLIGERVIFRREQAVGLSATAYLLAKIITYCGAAIVQSAIMTAVIVIVRGGPTQGAVLLGSANFELWVAVAATACAATVLGLVLSSLATSAEQVMPMLVIATMTQIVFSGGLIPVTGRAGLEQLSFLFPSRWGFAATAATCDLRKLVPVGPQDELWNHDAGTWLFDMGILALLSLVMAGFVRWRIRLKA</sequence>
<dbReference type="GO" id="GO:0016887">
    <property type="term" value="F:ATP hydrolysis activity"/>
    <property type="evidence" value="ECO:0007669"/>
    <property type="project" value="InterPro"/>
</dbReference>
<keyword evidence="6 13" id="KW-0067">ATP-binding</keyword>
<evidence type="ECO:0000256" key="5">
    <source>
        <dbReference type="ARBA" id="ARBA00022741"/>
    </source>
</evidence>
<evidence type="ECO:0000256" key="7">
    <source>
        <dbReference type="ARBA" id="ARBA00022989"/>
    </source>
</evidence>
<dbReference type="PROSITE" id="PS50893">
    <property type="entry name" value="ABC_TRANSPORTER_2"/>
    <property type="match status" value="1"/>
</dbReference>
<evidence type="ECO:0000256" key="2">
    <source>
        <dbReference type="ARBA" id="ARBA00022448"/>
    </source>
</evidence>
<dbReference type="PANTHER" id="PTHR48041">
    <property type="entry name" value="ABC TRANSPORTER G FAMILY MEMBER 28"/>
    <property type="match status" value="1"/>
</dbReference>
<dbReference type="Gene3D" id="2.60.200.20">
    <property type="match status" value="2"/>
</dbReference>
<dbReference type="InterPro" id="IPR013525">
    <property type="entry name" value="ABC2_TM"/>
</dbReference>
<evidence type="ECO:0000256" key="6">
    <source>
        <dbReference type="ARBA" id="ARBA00022840"/>
    </source>
</evidence>
<feature type="transmembrane region" description="Helical" evidence="10">
    <location>
        <begin position="657"/>
        <end position="678"/>
    </location>
</feature>
<evidence type="ECO:0000313" key="14">
    <source>
        <dbReference type="Proteomes" id="UP000186919"/>
    </source>
</evidence>
<feature type="domain" description="FHA" evidence="11">
    <location>
        <begin position="26"/>
        <end position="75"/>
    </location>
</feature>
<evidence type="ECO:0000313" key="13">
    <source>
        <dbReference type="EMBL" id="OAT70694.1"/>
    </source>
</evidence>
<feature type="compositionally biased region" description="Low complexity" evidence="9">
    <location>
        <begin position="122"/>
        <end position="142"/>
    </location>
</feature>
<evidence type="ECO:0000256" key="10">
    <source>
        <dbReference type="SAM" id="Phobius"/>
    </source>
</evidence>
<keyword evidence="8 10" id="KW-0472">Membrane</keyword>
<dbReference type="InterPro" id="IPR000253">
    <property type="entry name" value="FHA_dom"/>
</dbReference>
<dbReference type="Pfam" id="PF00498">
    <property type="entry name" value="FHA"/>
    <property type="match status" value="2"/>
</dbReference>
<feature type="domain" description="ABC transporter" evidence="12">
    <location>
        <begin position="322"/>
        <end position="555"/>
    </location>
</feature>
<feature type="transmembrane region" description="Helical" evidence="10">
    <location>
        <begin position="618"/>
        <end position="637"/>
    </location>
</feature>
<dbReference type="Pfam" id="PF00005">
    <property type="entry name" value="ABC_tran"/>
    <property type="match status" value="1"/>
</dbReference>
<dbReference type="RefSeq" id="WP_064627882.1">
    <property type="nucleotide sequence ID" value="NZ_LQYE01000001.1"/>
</dbReference>
<dbReference type="InterPro" id="IPR017871">
    <property type="entry name" value="ABC_transporter-like_CS"/>
</dbReference>
<dbReference type="SMART" id="SM00240">
    <property type="entry name" value="FHA"/>
    <property type="match status" value="2"/>
</dbReference>
<evidence type="ECO:0000256" key="1">
    <source>
        <dbReference type="ARBA" id="ARBA00004141"/>
    </source>
</evidence>
<dbReference type="InterPro" id="IPR027417">
    <property type="entry name" value="P-loop_NTPase"/>
</dbReference>
<keyword evidence="2" id="KW-0813">Transport</keyword>
<feature type="transmembrane region" description="Helical" evidence="10">
    <location>
        <begin position="769"/>
        <end position="790"/>
    </location>
</feature>